<dbReference type="SUPFAM" id="SSF140500">
    <property type="entry name" value="BAS1536-like"/>
    <property type="match status" value="1"/>
</dbReference>
<reference evidence="1 2" key="1">
    <citation type="submission" date="2017-06" db="EMBL/GenBank/DDBJ databases">
        <title>Investigating the central metabolism of Clostridium thermosuccinogenes.</title>
        <authorList>
            <person name="Koendjbiharie J.G."/>
            <person name="van Kranenburg R."/>
        </authorList>
    </citation>
    <scope>NUCLEOTIDE SEQUENCE [LARGE SCALE GENOMIC DNA]</scope>
    <source>
        <strain evidence="1 2">DSM 5806</strain>
    </source>
</reference>
<comment type="caution">
    <text evidence="1">The sequence shown here is derived from an EMBL/GenBank/DDBJ whole genome shotgun (WGS) entry which is preliminary data.</text>
</comment>
<gene>
    <name evidence="1" type="ORF">CDQ84_00500</name>
</gene>
<evidence type="ECO:0000313" key="1">
    <source>
        <dbReference type="EMBL" id="PNU01523.1"/>
    </source>
</evidence>
<dbReference type="InterPro" id="IPR036638">
    <property type="entry name" value="HLH_DNA-bd_sf"/>
</dbReference>
<protein>
    <recommendedName>
        <fullName evidence="3">Aspartyl-phosphate phosphatase Spo0E family protein</fullName>
    </recommendedName>
</protein>
<dbReference type="AlphaFoldDB" id="A0A2K2FN34"/>
<dbReference type="InterPro" id="IPR037208">
    <property type="entry name" value="Spo0E-like_sf"/>
</dbReference>
<dbReference type="Pfam" id="PF09388">
    <property type="entry name" value="SpoOE-like"/>
    <property type="match status" value="1"/>
</dbReference>
<dbReference type="OrthoDB" id="2991049at2"/>
<dbReference type="InterPro" id="IPR018540">
    <property type="entry name" value="Spo0E-like"/>
</dbReference>
<evidence type="ECO:0000313" key="2">
    <source>
        <dbReference type="Proteomes" id="UP000236151"/>
    </source>
</evidence>
<dbReference type="Proteomes" id="UP000236151">
    <property type="component" value="Unassembled WGS sequence"/>
</dbReference>
<sequence length="63" mass="7326">MNDTTAYKALAKEIEELKSKLYGISSDKQLSSKEVVEMSQKLDSLIVKYYKHVYMPPTWLDCH</sequence>
<dbReference type="GO" id="GO:0043937">
    <property type="term" value="P:regulation of sporulation"/>
    <property type="evidence" value="ECO:0007669"/>
    <property type="project" value="InterPro"/>
</dbReference>
<accession>A0A2K2FN34</accession>
<proteinExistence type="predicted"/>
<dbReference type="GO" id="GO:0046983">
    <property type="term" value="F:protein dimerization activity"/>
    <property type="evidence" value="ECO:0007669"/>
    <property type="project" value="InterPro"/>
</dbReference>
<dbReference type="KEGG" id="cthd:CDO33_16490"/>
<name>A0A2K2FN34_9CLOT</name>
<dbReference type="Gene3D" id="4.10.280.10">
    <property type="entry name" value="Helix-loop-helix DNA-binding domain"/>
    <property type="match status" value="1"/>
</dbReference>
<dbReference type="RefSeq" id="WP_103079752.1">
    <property type="nucleotide sequence ID" value="NZ_CP021850.1"/>
</dbReference>
<keyword evidence="2" id="KW-1185">Reference proteome</keyword>
<evidence type="ECO:0008006" key="3">
    <source>
        <dbReference type="Google" id="ProtNLM"/>
    </source>
</evidence>
<dbReference type="EMBL" id="NIOJ01000001">
    <property type="protein sequence ID" value="PNU01523.1"/>
    <property type="molecule type" value="Genomic_DNA"/>
</dbReference>
<organism evidence="1 2">
    <name type="scientific">Clostridium thermosuccinogenes</name>
    <dbReference type="NCBI Taxonomy" id="84032"/>
    <lineage>
        <taxon>Bacteria</taxon>
        <taxon>Bacillati</taxon>
        <taxon>Bacillota</taxon>
        <taxon>Clostridia</taxon>
        <taxon>Eubacteriales</taxon>
        <taxon>Clostridiaceae</taxon>
        <taxon>Clostridium</taxon>
    </lineage>
</organism>